<evidence type="ECO:0000256" key="2">
    <source>
        <dbReference type="ARBA" id="ARBA00022490"/>
    </source>
</evidence>
<sequence length="423" mass="46748">MLTQAPRGTKDVLPQDSWKWQAVEAVMREIAARAGFREVRTPVFEHTELFLRGVGDTTDIVQKEMYTFEDKGHRSVTLKPEGTAGAVRALVEHSLYAGVLPMKMYYLNAPIFRYEAPQSGRLREHHQFGCEVFGAAEPTCDAEVITLALNVLRTLGLKDLCVRLNSIGCPECRAVYHEKLRAFLAGRLDGLCQTCRTRYERNPLRILDCKVESCQRLLEGAPSIQDCLCDACRAHFEGLQEALRALEVPFVLDARIVRGLDYYTRTVFEVVMQTEGTAQAVFAGGRYDGLVAQLGGPSLSGMGFGMGLERVLMLLEQQGVSLPEPRVADVYVAALGADARIPALALAQRLRDVGLRAEMDHTGRSLKAQFKHADKLGAPRLVMVGGDELARGTVRVRDMQTREEIEIPLESAAKILAGGKEEC</sequence>
<comment type="subcellular location">
    <subcellularLocation>
        <location evidence="9">Cytoplasm</location>
    </subcellularLocation>
</comment>
<dbReference type="InterPro" id="IPR033656">
    <property type="entry name" value="HisRS_anticodon"/>
</dbReference>
<dbReference type="Pfam" id="PF13393">
    <property type="entry name" value="tRNA-synt_His"/>
    <property type="match status" value="1"/>
</dbReference>
<comment type="similarity">
    <text evidence="1 9">Belongs to the class-II aminoacyl-tRNA synthetase family.</text>
</comment>
<dbReference type="InterPro" id="IPR041715">
    <property type="entry name" value="HisRS-like_core"/>
</dbReference>
<evidence type="ECO:0000256" key="5">
    <source>
        <dbReference type="ARBA" id="ARBA00022840"/>
    </source>
</evidence>
<comment type="catalytic activity">
    <reaction evidence="8 9">
        <text>tRNA(His) + L-histidine + ATP = L-histidyl-tRNA(His) + AMP + diphosphate + H(+)</text>
        <dbReference type="Rhea" id="RHEA:17313"/>
        <dbReference type="Rhea" id="RHEA-COMP:9665"/>
        <dbReference type="Rhea" id="RHEA-COMP:9689"/>
        <dbReference type="ChEBI" id="CHEBI:15378"/>
        <dbReference type="ChEBI" id="CHEBI:30616"/>
        <dbReference type="ChEBI" id="CHEBI:33019"/>
        <dbReference type="ChEBI" id="CHEBI:57595"/>
        <dbReference type="ChEBI" id="CHEBI:78442"/>
        <dbReference type="ChEBI" id="CHEBI:78527"/>
        <dbReference type="ChEBI" id="CHEBI:456215"/>
        <dbReference type="EC" id="6.1.1.21"/>
    </reaction>
</comment>
<evidence type="ECO:0000256" key="8">
    <source>
        <dbReference type="ARBA" id="ARBA00047639"/>
    </source>
</evidence>
<evidence type="ECO:0000256" key="1">
    <source>
        <dbReference type="ARBA" id="ARBA00008226"/>
    </source>
</evidence>
<comment type="subunit">
    <text evidence="9">Homodimer.</text>
</comment>
<evidence type="ECO:0000256" key="4">
    <source>
        <dbReference type="ARBA" id="ARBA00022741"/>
    </source>
</evidence>
<feature type="binding site" evidence="10">
    <location>
        <position position="113"/>
    </location>
    <ligand>
        <name>L-histidine</name>
        <dbReference type="ChEBI" id="CHEBI:57595"/>
    </ligand>
</feature>
<dbReference type="EMBL" id="DVFI01000011">
    <property type="protein sequence ID" value="HIQ62106.1"/>
    <property type="molecule type" value="Genomic_DNA"/>
</dbReference>
<evidence type="ECO:0000313" key="13">
    <source>
        <dbReference type="Proteomes" id="UP000886819"/>
    </source>
</evidence>
<evidence type="ECO:0000256" key="6">
    <source>
        <dbReference type="ARBA" id="ARBA00022917"/>
    </source>
</evidence>
<dbReference type="Pfam" id="PF03129">
    <property type="entry name" value="HGTP_anticodon"/>
    <property type="match status" value="1"/>
</dbReference>
<accession>A0A9D1CHH2</accession>
<proteinExistence type="inferred from homology"/>
<dbReference type="GO" id="GO:0140096">
    <property type="term" value="F:catalytic activity, acting on a protein"/>
    <property type="evidence" value="ECO:0007669"/>
    <property type="project" value="UniProtKB-ARBA"/>
</dbReference>
<feature type="binding site" evidence="10">
    <location>
        <position position="258"/>
    </location>
    <ligand>
        <name>L-histidine</name>
        <dbReference type="ChEBI" id="CHEBI:57595"/>
    </ligand>
</feature>
<dbReference type="InterPro" id="IPR004516">
    <property type="entry name" value="HisRS/HisZ"/>
</dbReference>
<keyword evidence="7 9" id="KW-0030">Aminoacyl-tRNA synthetase</keyword>
<dbReference type="GO" id="GO:0004821">
    <property type="term" value="F:histidine-tRNA ligase activity"/>
    <property type="evidence" value="ECO:0007669"/>
    <property type="project" value="UniProtKB-UniRule"/>
</dbReference>
<dbReference type="HAMAP" id="MF_00127">
    <property type="entry name" value="His_tRNA_synth"/>
    <property type="match status" value="1"/>
</dbReference>
<feature type="binding site" evidence="10">
    <location>
        <begin position="262"/>
        <end position="263"/>
    </location>
    <ligand>
        <name>L-histidine</name>
        <dbReference type="ChEBI" id="CHEBI:57595"/>
    </ligand>
</feature>
<dbReference type="GO" id="GO:0006427">
    <property type="term" value="P:histidyl-tRNA aminoacylation"/>
    <property type="evidence" value="ECO:0007669"/>
    <property type="project" value="UniProtKB-UniRule"/>
</dbReference>
<keyword evidence="2 9" id="KW-0963">Cytoplasm</keyword>
<comment type="caution">
    <text evidence="12">The sequence shown here is derived from an EMBL/GenBank/DDBJ whole genome shotgun (WGS) entry which is preliminary data.</text>
</comment>
<dbReference type="GO" id="GO:0016740">
    <property type="term" value="F:transferase activity"/>
    <property type="evidence" value="ECO:0007669"/>
    <property type="project" value="UniProtKB-ARBA"/>
</dbReference>
<feature type="binding site" evidence="10">
    <location>
        <begin position="81"/>
        <end position="83"/>
    </location>
    <ligand>
        <name>L-histidine</name>
        <dbReference type="ChEBI" id="CHEBI:57595"/>
    </ligand>
</feature>
<dbReference type="InterPro" id="IPR045864">
    <property type="entry name" value="aa-tRNA-synth_II/BPL/LPL"/>
</dbReference>
<protein>
    <recommendedName>
        <fullName evidence="9">Histidine--tRNA ligase</fullName>
        <ecNumber evidence="9">6.1.1.21</ecNumber>
    </recommendedName>
    <alternativeName>
        <fullName evidence="9">Histidyl-tRNA synthetase</fullName>
        <shortName evidence="9">HisRS</shortName>
    </alternativeName>
</protein>
<keyword evidence="3 9" id="KW-0436">Ligase</keyword>
<dbReference type="PIRSF" id="PIRSF001549">
    <property type="entry name" value="His-tRNA_synth"/>
    <property type="match status" value="1"/>
</dbReference>
<name>A0A9D1CHH2_9FIRM</name>
<dbReference type="AlphaFoldDB" id="A0A9D1CHH2"/>
<evidence type="ECO:0000256" key="9">
    <source>
        <dbReference type="HAMAP-Rule" id="MF_00127"/>
    </source>
</evidence>
<dbReference type="NCBIfam" id="TIGR00442">
    <property type="entry name" value="hisS"/>
    <property type="match status" value="1"/>
</dbReference>
<feature type="binding site" evidence="10">
    <location>
        <position position="127"/>
    </location>
    <ligand>
        <name>L-histidine</name>
        <dbReference type="ChEBI" id="CHEBI:57595"/>
    </ligand>
</feature>
<dbReference type="Proteomes" id="UP000886819">
    <property type="component" value="Unassembled WGS sequence"/>
</dbReference>
<dbReference type="Gene3D" id="3.30.930.10">
    <property type="entry name" value="Bira Bifunctional Protein, Domain 2"/>
    <property type="match status" value="1"/>
</dbReference>
<dbReference type="PROSITE" id="PS50862">
    <property type="entry name" value="AA_TRNA_LIGASE_II"/>
    <property type="match status" value="1"/>
</dbReference>
<dbReference type="InterPro" id="IPR004154">
    <property type="entry name" value="Anticodon-bd"/>
</dbReference>
<dbReference type="PANTHER" id="PTHR43707">
    <property type="entry name" value="HISTIDYL-TRNA SYNTHETASE"/>
    <property type="match status" value="1"/>
</dbReference>
<evidence type="ECO:0000259" key="11">
    <source>
        <dbReference type="PROSITE" id="PS50862"/>
    </source>
</evidence>
<dbReference type="EC" id="6.1.1.21" evidence="9"/>
<organism evidence="12 13">
    <name type="scientific">Candidatus Avichristensenella intestinipullorum</name>
    <dbReference type="NCBI Taxonomy" id="2840693"/>
    <lineage>
        <taxon>Bacteria</taxon>
        <taxon>Bacillati</taxon>
        <taxon>Bacillota</taxon>
        <taxon>Clostridia</taxon>
        <taxon>Candidatus Avichristensenella</taxon>
    </lineage>
</organism>
<dbReference type="CDD" id="cd00773">
    <property type="entry name" value="HisRS-like_core"/>
    <property type="match status" value="1"/>
</dbReference>
<keyword evidence="4 9" id="KW-0547">Nucleotide-binding</keyword>
<evidence type="ECO:0000256" key="7">
    <source>
        <dbReference type="ARBA" id="ARBA00023146"/>
    </source>
</evidence>
<feature type="domain" description="Aminoacyl-transfer RNA synthetases class-II family profile" evidence="11">
    <location>
        <begin position="20"/>
        <end position="323"/>
    </location>
</feature>
<dbReference type="InterPro" id="IPR015807">
    <property type="entry name" value="His-tRNA-ligase"/>
</dbReference>
<dbReference type="InterPro" id="IPR036621">
    <property type="entry name" value="Anticodon-bd_dom_sf"/>
</dbReference>
<evidence type="ECO:0000313" key="12">
    <source>
        <dbReference type="EMBL" id="HIQ62106.1"/>
    </source>
</evidence>
<dbReference type="SUPFAM" id="SSF52954">
    <property type="entry name" value="Class II aaRS ABD-related"/>
    <property type="match status" value="1"/>
</dbReference>
<dbReference type="GO" id="GO:0005524">
    <property type="term" value="F:ATP binding"/>
    <property type="evidence" value="ECO:0007669"/>
    <property type="project" value="UniProtKB-UniRule"/>
</dbReference>
<keyword evidence="6 9" id="KW-0648">Protein biosynthesis</keyword>
<dbReference type="Gene3D" id="3.40.50.800">
    <property type="entry name" value="Anticodon-binding domain"/>
    <property type="match status" value="1"/>
</dbReference>
<reference evidence="12" key="2">
    <citation type="journal article" date="2021" name="PeerJ">
        <title>Extensive microbial diversity within the chicken gut microbiome revealed by metagenomics and culture.</title>
        <authorList>
            <person name="Gilroy R."/>
            <person name="Ravi A."/>
            <person name="Getino M."/>
            <person name="Pursley I."/>
            <person name="Horton D.L."/>
            <person name="Alikhan N.F."/>
            <person name="Baker D."/>
            <person name="Gharbi K."/>
            <person name="Hall N."/>
            <person name="Watson M."/>
            <person name="Adriaenssens E.M."/>
            <person name="Foster-Nyarko E."/>
            <person name="Jarju S."/>
            <person name="Secka A."/>
            <person name="Antonio M."/>
            <person name="Oren A."/>
            <person name="Chaudhuri R.R."/>
            <person name="La Ragione R."/>
            <person name="Hildebrand F."/>
            <person name="Pallen M.J."/>
        </authorList>
    </citation>
    <scope>NUCLEOTIDE SEQUENCE</scope>
    <source>
        <strain evidence="12">ChiHile30-977</strain>
    </source>
</reference>
<dbReference type="PANTHER" id="PTHR43707:SF1">
    <property type="entry name" value="HISTIDINE--TRNA LIGASE, MITOCHONDRIAL-RELATED"/>
    <property type="match status" value="1"/>
</dbReference>
<dbReference type="SUPFAM" id="SSF55681">
    <property type="entry name" value="Class II aaRS and biotin synthetases"/>
    <property type="match status" value="1"/>
</dbReference>
<evidence type="ECO:0000256" key="10">
    <source>
        <dbReference type="PIRSR" id="PIRSR001549-1"/>
    </source>
</evidence>
<dbReference type="CDD" id="cd00859">
    <property type="entry name" value="HisRS_anticodon"/>
    <property type="match status" value="1"/>
</dbReference>
<reference evidence="12" key="1">
    <citation type="submission" date="2020-10" db="EMBL/GenBank/DDBJ databases">
        <authorList>
            <person name="Gilroy R."/>
        </authorList>
    </citation>
    <scope>NUCLEOTIDE SEQUENCE</scope>
    <source>
        <strain evidence="12">ChiHile30-977</strain>
    </source>
</reference>
<evidence type="ECO:0000256" key="3">
    <source>
        <dbReference type="ARBA" id="ARBA00022598"/>
    </source>
</evidence>
<dbReference type="GO" id="GO:0005737">
    <property type="term" value="C:cytoplasm"/>
    <property type="evidence" value="ECO:0007669"/>
    <property type="project" value="UniProtKB-SubCell"/>
</dbReference>
<keyword evidence="5 9" id="KW-0067">ATP-binding</keyword>
<gene>
    <name evidence="9" type="primary">hisS</name>
    <name evidence="12" type="ORF">IAA66_00790</name>
</gene>
<dbReference type="InterPro" id="IPR006195">
    <property type="entry name" value="aa-tRNA-synth_II"/>
</dbReference>
<feature type="binding site" evidence="10">
    <location>
        <position position="131"/>
    </location>
    <ligand>
        <name>L-histidine</name>
        <dbReference type="ChEBI" id="CHEBI:57595"/>
    </ligand>
</feature>